<dbReference type="EMBL" id="CAJNJA010012307">
    <property type="protein sequence ID" value="CAE7293734.1"/>
    <property type="molecule type" value="Genomic_DNA"/>
</dbReference>
<dbReference type="InterPro" id="IPR050645">
    <property type="entry name" value="Histidine_acid_phosphatase"/>
</dbReference>
<feature type="region of interest" description="Disordered" evidence="1">
    <location>
        <begin position="64"/>
        <end position="83"/>
    </location>
</feature>
<feature type="non-terminal residue" evidence="2">
    <location>
        <position position="369"/>
    </location>
</feature>
<sequence>MASQALLLRPPRGTRAASTVQGHLRLVHSSLLLRGGARTPLLPLESEGFWRSTLPTPSLLRRLTQGEPQQEGARRPRREAEEEVWGQLTARGADEAFAVGRRLESWLAEQTATAVVDFDDDGDEDVQQALHTTVITSPTQRAMLTARAVVSALLPRGQRADAAKVRLRLATRALRVEQDAEESAADDEHAKQDVALDLAELLGQDPQAFEGASWARLLDVAECTETFGLLPKGQLTEATWQAVLSRPKQAAMKLADTKAVNRLAPLLRLSLEPCLRWRRLAKMKAARDEGHERLRLLVLPGFSLLCWAAALDLPRFAQTWPSPASNFLVETLLDEADTAFLRIWRMHDYLELKPKWHQDGPVPLDRFLE</sequence>
<keyword evidence="3" id="KW-1185">Reference proteome</keyword>
<evidence type="ECO:0000313" key="3">
    <source>
        <dbReference type="Proteomes" id="UP000601435"/>
    </source>
</evidence>
<reference evidence="2" key="1">
    <citation type="submission" date="2021-02" db="EMBL/GenBank/DDBJ databases">
        <authorList>
            <person name="Dougan E. K."/>
            <person name="Rhodes N."/>
            <person name="Thang M."/>
            <person name="Chan C."/>
        </authorList>
    </citation>
    <scope>NUCLEOTIDE SEQUENCE</scope>
</reference>
<gene>
    <name evidence="2" type="ORF">SNEC2469_LOCUS7204</name>
</gene>
<name>A0A812NLF1_9DINO</name>
<evidence type="ECO:0000256" key="1">
    <source>
        <dbReference type="SAM" id="MobiDB-lite"/>
    </source>
</evidence>
<evidence type="ECO:0000313" key="2">
    <source>
        <dbReference type="EMBL" id="CAE7293734.1"/>
    </source>
</evidence>
<dbReference type="GO" id="GO:0016791">
    <property type="term" value="F:phosphatase activity"/>
    <property type="evidence" value="ECO:0007669"/>
    <property type="project" value="TreeGrafter"/>
</dbReference>
<dbReference type="PANTHER" id="PTHR11567:SF207">
    <property type="entry name" value="LYSOPHOSPHATIDIC ACID PHOSPHATASE TYPE 6"/>
    <property type="match status" value="1"/>
</dbReference>
<dbReference type="AlphaFoldDB" id="A0A812NLF1"/>
<protein>
    <submittedName>
        <fullName evidence="2">Uncharacterized protein</fullName>
    </submittedName>
</protein>
<proteinExistence type="predicted"/>
<accession>A0A812NLF1</accession>
<dbReference type="Proteomes" id="UP000601435">
    <property type="component" value="Unassembled WGS sequence"/>
</dbReference>
<dbReference type="InterPro" id="IPR029033">
    <property type="entry name" value="His_PPase_superfam"/>
</dbReference>
<comment type="caution">
    <text evidence="2">The sequence shown here is derived from an EMBL/GenBank/DDBJ whole genome shotgun (WGS) entry which is preliminary data.</text>
</comment>
<dbReference type="OrthoDB" id="409799at2759"/>
<dbReference type="SUPFAM" id="SSF53254">
    <property type="entry name" value="Phosphoglycerate mutase-like"/>
    <property type="match status" value="1"/>
</dbReference>
<dbReference type="PANTHER" id="PTHR11567">
    <property type="entry name" value="ACID PHOSPHATASE-RELATED"/>
    <property type="match status" value="1"/>
</dbReference>
<dbReference type="Gene3D" id="3.40.50.1240">
    <property type="entry name" value="Phosphoglycerate mutase-like"/>
    <property type="match status" value="1"/>
</dbReference>
<organism evidence="2 3">
    <name type="scientific">Symbiodinium necroappetens</name>
    <dbReference type="NCBI Taxonomy" id="1628268"/>
    <lineage>
        <taxon>Eukaryota</taxon>
        <taxon>Sar</taxon>
        <taxon>Alveolata</taxon>
        <taxon>Dinophyceae</taxon>
        <taxon>Suessiales</taxon>
        <taxon>Symbiodiniaceae</taxon>
        <taxon>Symbiodinium</taxon>
    </lineage>
</organism>